<protein>
    <submittedName>
        <fullName evidence="2">Serine/threonine protein phosphatase</fullName>
    </submittedName>
</protein>
<dbReference type="GO" id="GO:0005737">
    <property type="term" value="C:cytoplasm"/>
    <property type="evidence" value="ECO:0007669"/>
    <property type="project" value="TreeGrafter"/>
</dbReference>
<feature type="domain" description="Calcineurin-like phosphoesterase" evidence="1">
    <location>
        <begin position="1"/>
        <end position="218"/>
    </location>
</feature>
<dbReference type="GO" id="GO:0110154">
    <property type="term" value="P:RNA decapping"/>
    <property type="evidence" value="ECO:0007669"/>
    <property type="project" value="TreeGrafter"/>
</dbReference>
<proteinExistence type="predicted"/>
<evidence type="ECO:0000313" key="3">
    <source>
        <dbReference type="Proteomes" id="UP000295701"/>
    </source>
</evidence>
<dbReference type="EMBL" id="SNAA01000011">
    <property type="protein sequence ID" value="TDL78415.1"/>
    <property type="molecule type" value="Genomic_DNA"/>
</dbReference>
<organism evidence="2 3">
    <name type="scientific">Palleronia sediminis</name>
    <dbReference type="NCBI Taxonomy" id="2547833"/>
    <lineage>
        <taxon>Bacteria</taxon>
        <taxon>Pseudomonadati</taxon>
        <taxon>Pseudomonadota</taxon>
        <taxon>Alphaproteobacteria</taxon>
        <taxon>Rhodobacterales</taxon>
        <taxon>Roseobacteraceae</taxon>
        <taxon>Palleronia</taxon>
    </lineage>
</organism>
<name>A0A4R6A6B0_9RHOB</name>
<dbReference type="PANTHER" id="PTHR42850:SF4">
    <property type="entry name" value="ZINC-DEPENDENT ENDOPOLYPHOSPHATASE"/>
    <property type="match status" value="1"/>
</dbReference>
<dbReference type="Pfam" id="PF00149">
    <property type="entry name" value="Metallophos"/>
    <property type="match status" value="1"/>
</dbReference>
<dbReference type="GO" id="GO:0016791">
    <property type="term" value="F:phosphatase activity"/>
    <property type="evidence" value="ECO:0007669"/>
    <property type="project" value="TreeGrafter"/>
</dbReference>
<dbReference type="SUPFAM" id="SSF56300">
    <property type="entry name" value="Metallo-dependent phosphatases"/>
    <property type="match status" value="1"/>
</dbReference>
<gene>
    <name evidence="2" type="ORF">E2L08_10765</name>
</gene>
<dbReference type="Gene3D" id="3.60.21.10">
    <property type="match status" value="1"/>
</dbReference>
<evidence type="ECO:0000259" key="1">
    <source>
        <dbReference type="Pfam" id="PF00149"/>
    </source>
</evidence>
<accession>A0A4R6A6B0</accession>
<keyword evidence="3" id="KW-1185">Reference proteome</keyword>
<dbReference type="PANTHER" id="PTHR42850">
    <property type="entry name" value="METALLOPHOSPHOESTERASE"/>
    <property type="match status" value="1"/>
</dbReference>
<reference evidence="2 3" key="1">
    <citation type="submission" date="2019-03" db="EMBL/GenBank/DDBJ databases">
        <title>Primorskyibacter sp. SS33 isolated from sediments.</title>
        <authorList>
            <person name="Xunke S."/>
        </authorList>
    </citation>
    <scope>NUCLEOTIDE SEQUENCE [LARGE SCALE GENOMIC DNA]</scope>
    <source>
        <strain evidence="2 3">SS33</strain>
    </source>
</reference>
<dbReference type="InterPro" id="IPR029052">
    <property type="entry name" value="Metallo-depent_PP-like"/>
</dbReference>
<dbReference type="InterPro" id="IPR004843">
    <property type="entry name" value="Calcineurin-like_PHP"/>
</dbReference>
<dbReference type="Proteomes" id="UP000295701">
    <property type="component" value="Unassembled WGS sequence"/>
</dbReference>
<sequence>MAVYAIGDIHGFSGQLDRALRLVEADGGADAPVVFLGDYTDRGPDSRGVLDRLIEGREAGRPWRFVQGNHDRMFLNFVTTGEQHDANIESRKSWLNAALGGPATLGSYGLGGEPMFLLSANGGWETLASYEVDPDRVMSGQELIGAAAEAIPDAHIRFLSDLELWVEHDDLLFVHAGLRPGIPLEQQVEDDLIWIRQGWLDDTRDHGRLVVHGHTALEHPAHHGNRVNMDGGAGYGRPLVPAVFENGEVFTLTEQGRAPLRPETG</sequence>
<evidence type="ECO:0000313" key="2">
    <source>
        <dbReference type="EMBL" id="TDL78415.1"/>
    </source>
</evidence>
<dbReference type="OrthoDB" id="9807890at2"/>
<dbReference type="RefSeq" id="WP_133397089.1">
    <property type="nucleotide sequence ID" value="NZ_SNAA01000011.1"/>
</dbReference>
<dbReference type="GO" id="GO:0008803">
    <property type="term" value="F:bis(5'-nucleosyl)-tetraphosphatase (symmetrical) activity"/>
    <property type="evidence" value="ECO:0007669"/>
    <property type="project" value="TreeGrafter"/>
</dbReference>
<dbReference type="AlphaFoldDB" id="A0A4R6A6B0"/>
<dbReference type="InterPro" id="IPR050126">
    <property type="entry name" value="Ap4A_hydrolase"/>
</dbReference>
<comment type="caution">
    <text evidence="2">The sequence shown here is derived from an EMBL/GenBank/DDBJ whole genome shotgun (WGS) entry which is preliminary data.</text>
</comment>